<protein>
    <recommendedName>
        <fullName evidence="2">Carbohydrate esterase 2 N-terminal domain-containing protein</fullName>
    </recommendedName>
</protein>
<dbReference type="Gene3D" id="3.40.50.1110">
    <property type="entry name" value="SGNH hydrolase"/>
    <property type="match status" value="1"/>
</dbReference>
<dbReference type="InterPro" id="IPR036514">
    <property type="entry name" value="SGNH_hydro_sf"/>
</dbReference>
<evidence type="ECO:0000313" key="3">
    <source>
        <dbReference type="EMBL" id="ORX84897.1"/>
    </source>
</evidence>
<feature type="signal peptide" evidence="1">
    <location>
        <begin position="1"/>
        <end position="16"/>
    </location>
</feature>
<dbReference type="OrthoDB" id="2128264at2759"/>
<sequence>MKFNLLFLAAIGAVSALPKVHNKSNNPYLVCDTFDYKCKGEQTKLCYEDFNKCLRGIKCISDLHKCNKITRLCTEIMISNFFYRPESESESEDENGLRAFEPTKENVKVLGRANYQDGYLWFALTNAGIEYKFTGKTTVINVTGDTTSYGEENPARIKIYADNKLYLDTILTEKDTDFTVNFDKAGSHVVTFLKVSEAERGSIRINEIKADAKKIKPTEDAAKKIEFIGDSITCAYGVDGVVGDVFSTRSEDGTLSYAYKTAQKFHADVSMVAYSGFAILSCYAFTGERFTEAALPQYYDKLGYSFEPNEFDDGVAQLQNTFWDYREFIPDLVVINLGTNDNSYFLSIDESKVPDEKVAFIEEYEKFLAQIRANYPNAEILCVLGMMGQEVYPEIEQAVKNYTSKTGDKHVNAFKMNVQNTEENGLAVDGHPAAQSHVDATYELVGEIERLYGWKSDPKVNIELDAE</sequence>
<dbReference type="GO" id="GO:0052689">
    <property type="term" value="F:carboxylic ester hydrolase activity"/>
    <property type="evidence" value="ECO:0007669"/>
    <property type="project" value="InterPro"/>
</dbReference>
<evidence type="ECO:0000313" key="4">
    <source>
        <dbReference type="Proteomes" id="UP000193944"/>
    </source>
</evidence>
<dbReference type="Proteomes" id="UP000193944">
    <property type="component" value="Unassembled WGS sequence"/>
</dbReference>
<dbReference type="Gene3D" id="2.60.120.260">
    <property type="entry name" value="Galactose-binding domain-like"/>
    <property type="match status" value="1"/>
</dbReference>
<dbReference type="EMBL" id="MCFG01000044">
    <property type="protein sequence ID" value="ORX84897.1"/>
    <property type="molecule type" value="Genomic_DNA"/>
</dbReference>
<reference evidence="3 4" key="2">
    <citation type="submission" date="2016-08" db="EMBL/GenBank/DDBJ databases">
        <title>Pervasive Adenine N6-methylation of Active Genes in Fungi.</title>
        <authorList>
            <consortium name="DOE Joint Genome Institute"/>
            <person name="Mondo S.J."/>
            <person name="Dannebaum R.O."/>
            <person name="Kuo R.C."/>
            <person name="Labutti K."/>
            <person name="Haridas S."/>
            <person name="Kuo A."/>
            <person name="Salamov A."/>
            <person name="Ahrendt S.R."/>
            <person name="Lipzen A."/>
            <person name="Sullivan W."/>
            <person name="Andreopoulos W.B."/>
            <person name="Clum A."/>
            <person name="Lindquist E."/>
            <person name="Daum C."/>
            <person name="Ramamoorthy G.K."/>
            <person name="Gryganskyi A."/>
            <person name="Culley D."/>
            <person name="Magnuson J.K."/>
            <person name="James T.Y."/>
            <person name="O'Malley M.A."/>
            <person name="Stajich J.E."/>
            <person name="Spatafora J.W."/>
            <person name="Visel A."/>
            <person name="Grigoriev I.V."/>
        </authorList>
    </citation>
    <scope>NUCLEOTIDE SEQUENCE [LARGE SCALE GENOMIC DNA]</scope>
    <source>
        <strain evidence="3 4">S4</strain>
    </source>
</reference>
<evidence type="ECO:0000259" key="2">
    <source>
        <dbReference type="Pfam" id="PF17996"/>
    </source>
</evidence>
<dbReference type="PANTHER" id="PTHR37834">
    <property type="entry name" value="GDSL-LIKE LIPASE/ACYLHYDROLASE DOMAIN PROTEIN (AFU_ORTHOLOGUE AFUA_2G00620)"/>
    <property type="match status" value="1"/>
</dbReference>
<dbReference type="Pfam" id="PF00657">
    <property type="entry name" value="Lipase_GDSL"/>
    <property type="match status" value="1"/>
</dbReference>
<feature type="chain" id="PRO_5013005508" description="Carbohydrate esterase 2 N-terminal domain-containing protein" evidence="1">
    <location>
        <begin position="17"/>
        <end position="467"/>
    </location>
</feature>
<dbReference type="STRING" id="1754192.A0A1Y1XGN5"/>
<dbReference type="Pfam" id="PF17996">
    <property type="entry name" value="CE2_N"/>
    <property type="match status" value="1"/>
</dbReference>
<comment type="caution">
    <text evidence="3">The sequence shown here is derived from an EMBL/GenBank/DDBJ whole genome shotgun (WGS) entry which is preliminary data.</text>
</comment>
<evidence type="ECO:0000256" key="1">
    <source>
        <dbReference type="SAM" id="SignalP"/>
    </source>
</evidence>
<dbReference type="InterPro" id="IPR001087">
    <property type="entry name" value="GDSL"/>
</dbReference>
<dbReference type="InterPro" id="IPR040794">
    <property type="entry name" value="CE2_N"/>
</dbReference>
<gene>
    <name evidence="3" type="ORF">BCR32DRAFT_291057</name>
</gene>
<keyword evidence="4" id="KW-1185">Reference proteome</keyword>
<keyword evidence="1" id="KW-0732">Signal</keyword>
<name>A0A1Y1XGN5_9FUNG</name>
<dbReference type="AlphaFoldDB" id="A0A1Y1XGN5"/>
<dbReference type="PANTHER" id="PTHR37834:SF2">
    <property type="entry name" value="ESTERASE, SGNH HYDROLASE-TYPE"/>
    <property type="match status" value="1"/>
</dbReference>
<dbReference type="CDD" id="cd01831">
    <property type="entry name" value="Endoglucanase_E_like"/>
    <property type="match status" value="1"/>
</dbReference>
<dbReference type="InterPro" id="IPR037461">
    <property type="entry name" value="CtCE2-like_dom"/>
</dbReference>
<proteinExistence type="predicted"/>
<organism evidence="3 4">
    <name type="scientific">Anaeromyces robustus</name>
    <dbReference type="NCBI Taxonomy" id="1754192"/>
    <lineage>
        <taxon>Eukaryota</taxon>
        <taxon>Fungi</taxon>
        <taxon>Fungi incertae sedis</taxon>
        <taxon>Chytridiomycota</taxon>
        <taxon>Chytridiomycota incertae sedis</taxon>
        <taxon>Neocallimastigomycetes</taxon>
        <taxon>Neocallimastigales</taxon>
        <taxon>Neocallimastigaceae</taxon>
        <taxon>Anaeromyces</taxon>
    </lineage>
</organism>
<feature type="domain" description="Carbohydrate esterase 2 N-terminal" evidence="2">
    <location>
        <begin position="110"/>
        <end position="214"/>
    </location>
</feature>
<dbReference type="SUPFAM" id="SSF52266">
    <property type="entry name" value="SGNH hydrolase"/>
    <property type="match status" value="1"/>
</dbReference>
<dbReference type="InterPro" id="IPR052762">
    <property type="entry name" value="PCW_deacetylase/CE"/>
</dbReference>
<accession>A0A1Y1XGN5</accession>
<reference evidence="3 4" key="1">
    <citation type="submission" date="2016-08" db="EMBL/GenBank/DDBJ databases">
        <title>A Parts List for Fungal Cellulosomes Revealed by Comparative Genomics.</title>
        <authorList>
            <consortium name="DOE Joint Genome Institute"/>
            <person name="Haitjema C.H."/>
            <person name="Gilmore S.P."/>
            <person name="Henske J.K."/>
            <person name="Solomon K.V."/>
            <person name="De Groot R."/>
            <person name="Kuo A."/>
            <person name="Mondo S.J."/>
            <person name="Salamov A.A."/>
            <person name="Labutti K."/>
            <person name="Zhao Z."/>
            <person name="Chiniquy J."/>
            <person name="Barry K."/>
            <person name="Brewer H.M."/>
            <person name="Purvine S.O."/>
            <person name="Wright A.T."/>
            <person name="Boxma B."/>
            <person name="Van Alen T."/>
            <person name="Hackstein J.H."/>
            <person name="Baker S.E."/>
            <person name="Grigoriev I.V."/>
            <person name="O'Malley M.A."/>
        </authorList>
    </citation>
    <scope>NUCLEOTIDE SEQUENCE [LARGE SCALE GENOMIC DNA]</scope>
    <source>
        <strain evidence="3 4">S4</strain>
    </source>
</reference>